<protein>
    <submittedName>
        <fullName evidence="8">OmpA family protein</fullName>
    </submittedName>
</protein>
<dbReference type="PROSITE" id="PS51123">
    <property type="entry name" value="OMPA_2"/>
    <property type="match status" value="1"/>
</dbReference>
<feature type="region of interest" description="Disordered" evidence="5">
    <location>
        <begin position="310"/>
        <end position="340"/>
    </location>
</feature>
<dbReference type="AlphaFoldDB" id="A0A3M9M4J7"/>
<reference evidence="8 9" key="1">
    <citation type="submission" date="2018-11" db="EMBL/GenBank/DDBJ databases">
        <title>Draft genome of Simplicispira Flexivirga sp. BO-16.</title>
        <authorList>
            <person name="Im W.T."/>
        </authorList>
    </citation>
    <scope>NUCLEOTIDE SEQUENCE [LARGE SCALE GENOMIC DNA]</scope>
    <source>
        <strain evidence="8 9">BO-16</strain>
    </source>
</reference>
<dbReference type="Proteomes" id="UP000271678">
    <property type="component" value="Unassembled WGS sequence"/>
</dbReference>
<keyword evidence="6" id="KW-0732">Signal</keyword>
<feature type="signal peptide" evidence="6">
    <location>
        <begin position="1"/>
        <end position="19"/>
    </location>
</feature>
<dbReference type="PANTHER" id="PTHR30329">
    <property type="entry name" value="STATOR ELEMENT OF FLAGELLAR MOTOR COMPLEX"/>
    <property type="match status" value="1"/>
</dbReference>
<evidence type="ECO:0000256" key="6">
    <source>
        <dbReference type="SAM" id="SignalP"/>
    </source>
</evidence>
<organism evidence="8 9">
    <name type="scientific">Flexivirga caeni</name>
    <dbReference type="NCBI Taxonomy" id="2294115"/>
    <lineage>
        <taxon>Bacteria</taxon>
        <taxon>Bacillati</taxon>
        <taxon>Actinomycetota</taxon>
        <taxon>Actinomycetes</taxon>
        <taxon>Micrococcales</taxon>
        <taxon>Dermacoccaceae</taxon>
        <taxon>Flexivirga</taxon>
    </lineage>
</organism>
<dbReference type="PROSITE" id="PS51257">
    <property type="entry name" value="PROKAR_LIPOPROTEIN"/>
    <property type="match status" value="1"/>
</dbReference>
<dbReference type="GO" id="GO:0009279">
    <property type="term" value="C:cell outer membrane"/>
    <property type="evidence" value="ECO:0007669"/>
    <property type="project" value="UniProtKB-SubCell"/>
</dbReference>
<accession>A0A3M9M4J7</accession>
<evidence type="ECO:0000259" key="7">
    <source>
        <dbReference type="PROSITE" id="PS51123"/>
    </source>
</evidence>
<keyword evidence="9" id="KW-1185">Reference proteome</keyword>
<feature type="region of interest" description="Disordered" evidence="5">
    <location>
        <begin position="28"/>
        <end position="69"/>
    </location>
</feature>
<comment type="caution">
    <text evidence="8">The sequence shown here is derived from an EMBL/GenBank/DDBJ whole genome shotgun (WGS) entry which is preliminary data.</text>
</comment>
<evidence type="ECO:0000256" key="3">
    <source>
        <dbReference type="ARBA" id="ARBA00023237"/>
    </source>
</evidence>
<evidence type="ECO:0000256" key="1">
    <source>
        <dbReference type="ARBA" id="ARBA00004442"/>
    </source>
</evidence>
<dbReference type="InterPro" id="IPR006664">
    <property type="entry name" value="OMP_bac"/>
</dbReference>
<dbReference type="InterPro" id="IPR036737">
    <property type="entry name" value="OmpA-like_sf"/>
</dbReference>
<evidence type="ECO:0000313" key="9">
    <source>
        <dbReference type="Proteomes" id="UP000271678"/>
    </source>
</evidence>
<evidence type="ECO:0000256" key="4">
    <source>
        <dbReference type="PROSITE-ProRule" id="PRU00473"/>
    </source>
</evidence>
<dbReference type="PANTHER" id="PTHR30329:SF21">
    <property type="entry name" value="LIPOPROTEIN YIAD-RELATED"/>
    <property type="match status" value="1"/>
</dbReference>
<dbReference type="EMBL" id="RJJQ01000018">
    <property type="protein sequence ID" value="RNI19863.1"/>
    <property type="molecule type" value="Genomic_DNA"/>
</dbReference>
<dbReference type="CDD" id="cd07185">
    <property type="entry name" value="OmpA_C-like"/>
    <property type="match status" value="1"/>
</dbReference>
<dbReference type="SUPFAM" id="SSF103088">
    <property type="entry name" value="OmpA-like"/>
    <property type="match status" value="1"/>
</dbReference>
<evidence type="ECO:0000256" key="5">
    <source>
        <dbReference type="SAM" id="MobiDB-lite"/>
    </source>
</evidence>
<keyword evidence="3" id="KW-0998">Cell outer membrane</keyword>
<comment type="subcellular location">
    <subcellularLocation>
        <location evidence="1">Cell outer membrane</location>
    </subcellularLocation>
</comment>
<feature type="domain" description="OmpA-like" evidence="7">
    <location>
        <begin position="218"/>
        <end position="340"/>
    </location>
</feature>
<dbReference type="InterPro" id="IPR050330">
    <property type="entry name" value="Bact_OuterMem_StrucFunc"/>
</dbReference>
<evidence type="ECO:0000313" key="8">
    <source>
        <dbReference type="EMBL" id="RNI19863.1"/>
    </source>
</evidence>
<evidence type="ECO:0000256" key="2">
    <source>
        <dbReference type="ARBA" id="ARBA00023136"/>
    </source>
</evidence>
<gene>
    <name evidence="8" type="ORF">EFY87_15660</name>
</gene>
<name>A0A3M9M4J7_9MICO</name>
<feature type="chain" id="PRO_5039179181" evidence="6">
    <location>
        <begin position="20"/>
        <end position="340"/>
    </location>
</feature>
<keyword evidence="2 4" id="KW-0472">Membrane</keyword>
<dbReference type="InterPro" id="IPR006665">
    <property type="entry name" value="OmpA-like"/>
</dbReference>
<dbReference type="Pfam" id="PF00691">
    <property type="entry name" value="OmpA"/>
    <property type="match status" value="1"/>
</dbReference>
<proteinExistence type="predicted"/>
<dbReference type="PRINTS" id="PR01021">
    <property type="entry name" value="OMPADOMAIN"/>
</dbReference>
<dbReference type="Gene3D" id="3.30.1330.60">
    <property type="entry name" value="OmpA-like domain"/>
    <property type="match status" value="1"/>
</dbReference>
<sequence length="340" mass="33787">MKTVTLAVAALAAAGMLSACNQQDEGASVSSAAHPSTASSHGSTTTSSAATSGASSSGSTTGAGADGASRAGTLTTSGGWYADGSTITFVYNDGIRYSIDTGSPISNVRETTSTSSKGTLRLTPTMATWVSTTGTPSTVDLKGAGVIADPSGVIGVLPDGSVTCANKQGLQFVGSDGTKGAASKSGLFYIDKSGKKTVVGQPPTGGKLAGRYLVCNVGNTSTVELNADVLFAYGSAALTPAGKQVVDQTAASIKSHISGKTVAVVGNTDSKGTAAFNLKLGMQRAEAVAAELRKDLPGIKLKVSSNGASKPIASNTLPDGADNPAGRAKNRRVTISWANS</sequence>